<feature type="transmembrane region" description="Helical" evidence="10">
    <location>
        <begin position="432"/>
        <end position="448"/>
    </location>
</feature>
<evidence type="ECO:0000313" key="13">
    <source>
        <dbReference type="Proteomes" id="UP000230233"/>
    </source>
</evidence>
<feature type="transmembrane region" description="Helical" evidence="10">
    <location>
        <begin position="454"/>
        <end position="475"/>
    </location>
</feature>
<evidence type="ECO:0000313" key="12">
    <source>
        <dbReference type="EMBL" id="PIC42252.1"/>
    </source>
</evidence>
<evidence type="ECO:0000256" key="3">
    <source>
        <dbReference type="ARBA" id="ARBA00022448"/>
    </source>
</evidence>
<gene>
    <name evidence="12" type="primary">Cnig_chr_III.g9387</name>
    <name evidence="12" type="ORF">B9Z55_009387</name>
</gene>
<feature type="domain" description="ABC transporter" evidence="11">
    <location>
        <begin position="128"/>
        <end position="368"/>
    </location>
</feature>
<evidence type="ECO:0000259" key="11">
    <source>
        <dbReference type="PROSITE" id="PS50893"/>
    </source>
</evidence>
<keyword evidence="4 10" id="KW-0812">Transmembrane</keyword>
<feature type="region of interest" description="Disordered" evidence="9">
    <location>
        <begin position="1"/>
        <end position="63"/>
    </location>
</feature>
<dbReference type="SMART" id="SM00382">
    <property type="entry name" value="AAA"/>
    <property type="match status" value="1"/>
</dbReference>
<dbReference type="InterPro" id="IPR003439">
    <property type="entry name" value="ABC_transporter-like_ATP-bd"/>
</dbReference>
<organism evidence="12 13">
    <name type="scientific">Caenorhabditis nigoni</name>
    <dbReference type="NCBI Taxonomy" id="1611254"/>
    <lineage>
        <taxon>Eukaryota</taxon>
        <taxon>Metazoa</taxon>
        <taxon>Ecdysozoa</taxon>
        <taxon>Nematoda</taxon>
        <taxon>Chromadorea</taxon>
        <taxon>Rhabditida</taxon>
        <taxon>Rhabditina</taxon>
        <taxon>Rhabditomorpha</taxon>
        <taxon>Rhabditoidea</taxon>
        <taxon>Rhabditidae</taxon>
        <taxon>Peloderinae</taxon>
        <taxon>Caenorhabditis</taxon>
    </lineage>
</organism>
<evidence type="ECO:0000256" key="8">
    <source>
        <dbReference type="ARBA" id="ARBA00023136"/>
    </source>
</evidence>
<dbReference type="GO" id="GO:0016887">
    <property type="term" value="F:ATP hydrolysis activity"/>
    <property type="evidence" value="ECO:0007669"/>
    <property type="project" value="InterPro"/>
</dbReference>
<reference evidence="13" key="1">
    <citation type="submission" date="2017-10" db="EMBL/GenBank/DDBJ databases">
        <title>Rapid genome shrinkage in a self-fertile nematode reveals novel sperm competition proteins.</title>
        <authorList>
            <person name="Yin D."/>
            <person name="Schwarz E.M."/>
            <person name="Thomas C.G."/>
            <person name="Felde R.L."/>
            <person name="Korf I.F."/>
            <person name="Cutter A.D."/>
            <person name="Schartner C.M."/>
            <person name="Ralston E.J."/>
            <person name="Meyer B.J."/>
            <person name="Haag E.S."/>
        </authorList>
    </citation>
    <scope>NUCLEOTIDE SEQUENCE [LARGE SCALE GENOMIC DNA]</scope>
    <source>
        <strain evidence="13">JU1422</strain>
    </source>
</reference>
<evidence type="ECO:0000256" key="6">
    <source>
        <dbReference type="ARBA" id="ARBA00022840"/>
    </source>
</evidence>
<evidence type="ECO:0000256" key="5">
    <source>
        <dbReference type="ARBA" id="ARBA00022741"/>
    </source>
</evidence>
<keyword evidence="13" id="KW-1185">Reference proteome</keyword>
<dbReference type="InterPro" id="IPR043926">
    <property type="entry name" value="ABCG_dom"/>
</dbReference>
<feature type="transmembrane region" description="Helical" evidence="10">
    <location>
        <begin position="539"/>
        <end position="556"/>
    </location>
</feature>
<feature type="transmembrane region" description="Helical" evidence="10">
    <location>
        <begin position="593"/>
        <end position="617"/>
    </location>
</feature>
<sequence>MSHDVLTPDDALSEPQEQNTQPLSEDYKSDRTQVETEKSPPKSTDKERIELPKEPLLKPYVPNENVHAQIVEDDLEEAQNRFRVDSTQTYTVAEDFKALEDIGKDKKKKEKSSEGKRKRDRVLRWKGITVEEMKKKRVERTILDDISGHAFGGELTFIMGSSGAGKTTLLNVLTGRNKGSLRTNGEISLNGRKMTSSEMKQLSAYVQQEDVFMASQTVSEVLHFAVKMRSPERLSKKRRENLVENMLTTFGLKNCENTRVGSVKEKGISRGEKKRLTIACEILTDPPVLFCDEPTSGLDSFMSHQVMKCLKDLAKEGKIVICTIHQPSTWVYQMADRLVVLCQGKVAFEGRTKNVEAFLVKLGSPVPDHASVSDHFIRVLSRNVREQQTDYEARMQKILKTQLSKDRLTLSESVRYQKSKDKNLRKKIHRSWCFQFFALIGRGLVQITRRKKYILARLILTVLVSWFLGMVYLQIPINRDNLLGIKGVIFATLQMNNILYMMPSLISFWEDYAVVVREYQSNMYSPSAYFMARSFTDSLLHLFYPIIFFSIIYFMTGLPITIIGMSTFLTMCIAMSMIITSLSHAVVSLCGNVTISLTVAPLISVPVMVFGGFLITVKAIPIYYKPLSYISWYHYAFEANMIALFKDHGVIEGCNQTSIMTSAMNMECSTGLKLIEDQDFDVDHFWMDFVAVGAILVFWKITPNNYYNSTISLKVVCGEKFYCFIWCRNPCRFP</sequence>
<protein>
    <recommendedName>
        <fullName evidence="11">ABC transporter domain-containing protein</fullName>
    </recommendedName>
</protein>
<dbReference type="InterPro" id="IPR013525">
    <property type="entry name" value="ABC2_TM"/>
</dbReference>
<dbReference type="PANTHER" id="PTHR48041:SF68">
    <property type="entry name" value="ABC TRANSPORTER DOMAIN-CONTAINING PROTEIN"/>
    <property type="match status" value="1"/>
</dbReference>
<evidence type="ECO:0000256" key="4">
    <source>
        <dbReference type="ARBA" id="ARBA00022692"/>
    </source>
</evidence>
<dbReference type="STRING" id="1611254.A0A2G5URR7"/>
<dbReference type="Gene3D" id="3.40.50.300">
    <property type="entry name" value="P-loop containing nucleotide triphosphate hydrolases"/>
    <property type="match status" value="1"/>
</dbReference>
<keyword evidence="8 10" id="KW-0472">Membrane</keyword>
<dbReference type="PROSITE" id="PS50893">
    <property type="entry name" value="ABC_TRANSPORTER_2"/>
    <property type="match status" value="1"/>
</dbReference>
<dbReference type="InterPro" id="IPR050352">
    <property type="entry name" value="ABCG_transporters"/>
</dbReference>
<evidence type="ECO:0000256" key="9">
    <source>
        <dbReference type="SAM" id="MobiDB-lite"/>
    </source>
</evidence>
<dbReference type="InterPro" id="IPR003593">
    <property type="entry name" value="AAA+_ATPase"/>
</dbReference>
<dbReference type="OrthoDB" id="66620at2759"/>
<dbReference type="EMBL" id="PDUG01000003">
    <property type="protein sequence ID" value="PIC42252.1"/>
    <property type="molecule type" value="Genomic_DNA"/>
</dbReference>
<dbReference type="Pfam" id="PF00005">
    <property type="entry name" value="ABC_tran"/>
    <property type="match status" value="1"/>
</dbReference>
<comment type="subcellular location">
    <subcellularLocation>
        <location evidence="1">Membrane</location>
        <topology evidence="1">Multi-pass membrane protein</topology>
    </subcellularLocation>
</comment>
<comment type="similarity">
    <text evidence="2">Belongs to the ABC transporter superfamily. ABCG family. Eye pigment precursor importer (TC 3.A.1.204) subfamily.</text>
</comment>
<dbReference type="GO" id="GO:0005886">
    <property type="term" value="C:plasma membrane"/>
    <property type="evidence" value="ECO:0007669"/>
    <property type="project" value="TreeGrafter"/>
</dbReference>
<dbReference type="PANTHER" id="PTHR48041">
    <property type="entry name" value="ABC TRANSPORTER G FAMILY MEMBER 28"/>
    <property type="match status" value="1"/>
</dbReference>
<dbReference type="Pfam" id="PF01061">
    <property type="entry name" value="ABC2_membrane"/>
    <property type="match status" value="1"/>
</dbReference>
<evidence type="ECO:0000256" key="1">
    <source>
        <dbReference type="ARBA" id="ARBA00004141"/>
    </source>
</evidence>
<dbReference type="FunFam" id="3.40.50.300:FF:000903">
    <property type="entry name" value="ABC transporter G family member 7"/>
    <property type="match status" value="1"/>
</dbReference>
<feature type="transmembrane region" description="Helical" evidence="10">
    <location>
        <begin position="568"/>
        <end position="587"/>
    </location>
</feature>
<accession>A0A2G5URR7</accession>
<dbReference type="GO" id="GO:0140359">
    <property type="term" value="F:ABC-type transporter activity"/>
    <property type="evidence" value="ECO:0007669"/>
    <property type="project" value="InterPro"/>
</dbReference>
<keyword evidence="6" id="KW-0067">ATP-binding</keyword>
<dbReference type="Proteomes" id="UP000230233">
    <property type="component" value="Chromosome III"/>
</dbReference>
<evidence type="ECO:0000256" key="7">
    <source>
        <dbReference type="ARBA" id="ARBA00022989"/>
    </source>
</evidence>
<dbReference type="GO" id="GO:0005524">
    <property type="term" value="F:ATP binding"/>
    <property type="evidence" value="ECO:0007669"/>
    <property type="project" value="UniProtKB-KW"/>
</dbReference>
<dbReference type="AlphaFoldDB" id="A0A2G5URR7"/>
<evidence type="ECO:0000256" key="10">
    <source>
        <dbReference type="SAM" id="Phobius"/>
    </source>
</evidence>
<proteinExistence type="inferred from homology"/>
<keyword evidence="7 10" id="KW-1133">Transmembrane helix</keyword>
<comment type="caution">
    <text evidence="12">The sequence shown here is derived from an EMBL/GenBank/DDBJ whole genome shotgun (WGS) entry which is preliminary data.</text>
</comment>
<name>A0A2G5URR7_9PELO</name>
<keyword evidence="5" id="KW-0547">Nucleotide-binding</keyword>
<feature type="transmembrane region" description="Helical" evidence="10">
    <location>
        <begin position="487"/>
        <end position="509"/>
    </location>
</feature>
<keyword evidence="3" id="KW-0813">Transport</keyword>
<feature type="compositionally biased region" description="Basic and acidic residues" evidence="9">
    <location>
        <begin position="25"/>
        <end position="56"/>
    </location>
</feature>
<dbReference type="SUPFAM" id="SSF52540">
    <property type="entry name" value="P-loop containing nucleoside triphosphate hydrolases"/>
    <property type="match status" value="1"/>
</dbReference>
<dbReference type="Pfam" id="PF19055">
    <property type="entry name" value="ABC2_membrane_7"/>
    <property type="match status" value="1"/>
</dbReference>
<dbReference type="InterPro" id="IPR027417">
    <property type="entry name" value="P-loop_NTPase"/>
</dbReference>
<evidence type="ECO:0000256" key="2">
    <source>
        <dbReference type="ARBA" id="ARBA00005814"/>
    </source>
</evidence>